<keyword evidence="7" id="KW-0472">Membrane</keyword>
<dbReference type="InterPro" id="IPR051684">
    <property type="entry name" value="Electron_Trans/Redox"/>
</dbReference>
<dbReference type="AlphaFoldDB" id="I3Y7V6"/>
<dbReference type="Pfam" id="PF11614">
    <property type="entry name" value="FixG_C"/>
    <property type="match status" value="1"/>
</dbReference>
<dbReference type="InterPro" id="IPR017900">
    <property type="entry name" value="4Fe4S_Fe_S_CS"/>
</dbReference>
<gene>
    <name evidence="9" type="ordered locus">Thivi_1043</name>
</gene>
<evidence type="ECO:0000256" key="6">
    <source>
        <dbReference type="ARBA" id="ARBA00023014"/>
    </source>
</evidence>
<keyword evidence="7" id="KW-0812">Transmembrane</keyword>
<feature type="domain" description="4Fe-4S ferredoxin-type" evidence="8">
    <location>
        <begin position="277"/>
        <end position="305"/>
    </location>
</feature>
<dbReference type="SUPFAM" id="SSF54862">
    <property type="entry name" value="4Fe-4S ferredoxins"/>
    <property type="match status" value="1"/>
</dbReference>
<keyword evidence="10" id="KW-1185">Reference proteome</keyword>
<dbReference type="InterPro" id="IPR032879">
    <property type="entry name" value="FixG_C"/>
</dbReference>
<keyword evidence="6" id="KW-0411">Iron-sulfur</keyword>
<dbReference type="InterPro" id="IPR013783">
    <property type="entry name" value="Ig-like_fold"/>
</dbReference>
<keyword evidence="2" id="KW-0004">4Fe-4S</keyword>
<evidence type="ECO:0000256" key="5">
    <source>
        <dbReference type="ARBA" id="ARBA00023004"/>
    </source>
</evidence>
<dbReference type="PROSITE" id="PS00198">
    <property type="entry name" value="4FE4S_FER_1"/>
    <property type="match status" value="1"/>
</dbReference>
<evidence type="ECO:0000256" key="3">
    <source>
        <dbReference type="ARBA" id="ARBA00022723"/>
    </source>
</evidence>
<dbReference type="PANTHER" id="PTHR30176:SF3">
    <property type="entry name" value="FERREDOXIN-TYPE PROTEIN NAPH"/>
    <property type="match status" value="1"/>
</dbReference>
<dbReference type="InterPro" id="IPR017896">
    <property type="entry name" value="4Fe4S_Fe-S-bd"/>
</dbReference>
<dbReference type="KEGG" id="tvi:Thivi_1043"/>
<feature type="transmembrane region" description="Helical" evidence="7">
    <location>
        <begin position="179"/>
        <end position="196"/>
    </location>
</feature>
<evidence type="ECO:0000256" key="2">
    <source>
        <dbReference type="ARBA" id="ARBA00022485"/>
    </source>
</evidence>
<dbReference type="PROSITE" id="PS51379">
    <property type="entry name" value="4FE4S_FER_2"/>
    <property type="match status" value="1"/>
</dbReference>
<dbReference type="Pfam" id="PF13746">
    <property type="entry name" value="Fer4_18"/>
    <property type="match status" value="1"/>
</dbReference>
<dbReference type="GO" id="GO:0005886">
    <property type="term" value="C:plasma membrane"/>
    <property type="evidence" value="ECO:0007669"/>
    <property type="project" value="TreeGrafter"/>
</dbReference>
<dbReference type="NCBIfam" id="TIGR02745">
    <property type="entry name" value="ccoG_rdxA_fixG"/>
    <property type="match status" value="1"/>
</dbReference>
<dbReference type="Proteomes" id="UP000006062">
    <property type="component" value="Chromosome"/>
</dbReference>
<dbReference type="Gene3D" id="2.60.40.10">
    <property type="entry name" value="Immunoglobulins"/>
    <property type="match status" value="1"/>
</dbReference>
<evidence type="ECO:0000256" key="7">
    <source>
        <dbReference type="SAM" id="Phobius"/>
    </source>
</evidence>
<keyword evidence="5" id="KW-0408">Iron</keyword>
<dbReference type="InterPro" id="IPR014116">
    <property type="entry name" value="Cyt_c_oxidase_cbb3_FixG"/>
</dbReference>
<protein>
    <submittedName>
        <fullName evidence="9">Cytochrome c oxidase accessory protein FixG</fullName>
    </submittedName>
</protein>
<dbReference type="HOGENOM" id="CLU_032118_0_0_6"/>
<keyword evidence="1" id="KW-0813">Transport</keyword>
<evidence type="ECO:0000313" key="10">
    <source>
        <dbReference type="Proteomes" id="UP000006062"/>
    </source>
</evidence>
<dbReference type="PANTHER" id="PTHR30176">
    <property type="entry name" value="FERREDOXIN-TYPE PROTEIN NAPH"/>
    <property type="match status" value="1"/>
</dbReference>
<dbReference type="eggNOG" id="COG0348">
    <property type="taxonomic scope" value="Bacteria"/>
</dbReference>
<sequence>MIACRVEQGSVLKMVKSMSSPDVPPTAVDALYEEADRWQINTGGQTIHAKRIPGRWRTIKWLTASVWLIYLLGPYLRWEGRQAVLFDIPNRQYHLFSATVLPQDFWMLSLLLLFFAILLAVMTALVGRVWCGFFCFQTVWTDIFTWIEEKLEGPPPARRKLDQAPMSLDKLRIKSIKHALWILIGFLTGFSFVAWFTDAPTLWQTFFVGEANGTAYVTVALFAAGTYVLAGFLREQTCFWLCPYARIQGVMLDRTTIVPTYDEQRGEPRGRVKRGETEDHRTTGDCVDCNQCVAVCPTGIDIREGQQEGCITCALCLDACDQVMDKVGRPHGLIRYASLDELEGRPTKALLMRPRVWVYGAILFVAMAGIVYGFTALAPIELKALHERAPLFVLLSDGSIQNKYTLKILNKVPETLSVTISVSGRDDMTLVGAEKPVIAEPGGVTPTVVFVRIPRRSLVAEQQPVIFHAEAIRSSGARIETERESVFVGPRQ</sequence>
<dbReference type="GO" id="GO:0051539">
    <property type="term" value="F:4 iron, 4 sulfur cluster binding"/>
    <property type="evidence" value="ECO:0007669"/>
    <property type="project" value="UniProtKB-KW"/>
</dbReference>
<name>I3Y7V6_THIV6</name>
<evidence type="ECO:0000256" key="4">
    <source>
        <dbReference type="ARBA" id="ARBA00022982"/>
    </source>
</evidence>
<feature type="transmembrane region" description="Helical" evidence="7">
    <location>
        <begin position="58"/>
        <end position="76"/>
    </location>
</feature>
<feature type="transmembrane region" description="Helical" evidence="7">
    <location>
        <begin position="356"/>
        <end position="378"/>
    </location>
</feature>
<organism evidence="9 10">
    <name type="scientific">Thiocystis violascens (strain ATCC 17096 / DSM 198 / 6111)</name>
    <name type="common">Chromatium violascens</name>
    <dbReference type="NCBI Taxonomy" id="765911"/>
    <lineage>
        <taxon>Bacteria</taxon>
        <taxon>Pseudomonadati</taxon>
        <taxon>Pseudomonadota</taxon>
        <taxon>Gammaproteobacteria</taxon>
        <taxon>Chromatiales</taxon>
        <taxon>Chromatiaceae</taxon>
        <taxon>Thiocystis</taxon>
    </lineage>
</organism>
<evidence type="ECO:0000259" key="8">
    <source>
        <dbReference type="PROSITE" id="PS51379"/>
    </source>
</evidence>
<keyword evidence="7" id="KW-1133">Transmembrane helix</keyword>
<accession>I3Y7V6</accession>
<evidence type="ECO:0000313" key="9">
    <source>
        <dbReference type="EMBL" id="AFL73074.1"/>
    </source>
</evidence>
<feature type="transmembrane region" description="Helical" evidence="7">
    <location>
        <begin position="105"/>
        <end position="126"/>
    </location>
</feature>
<proteinExistence type="predicted"/>
<keyword evidence="3" id="KW-0479">Metal-binding</keyword>
<keyword evidence="4" id="KW-0249">Electron transport</keyword>
<dbReference type="Pfam" id="PF12801">
    <property type="entry name" value="Fer4_5"/>
    <property type="match status" value="1"/>
</dbReference>
<reference evidence="9 10" key="1">
    <citation type="submission" date="2012-06" db="EMBL/GenBank/DDBJ databases">
        <title>Complete sequence of Thiocystis violascens DSM 198.</title>
        <authorList>
            <consortium name="US DOE Joint Genome Institute"/>
            <person name="Lucas S."/>
            <person name="Han J."/>
            <person name="Lapidus A."/>
            <person name="Cheng J.-F."/>
            <person name="Goodwin L."/>
            <person name="Pitluck S."/>
            <person name="Peters L."/>
            <person name="Ovchinnikova G."/>
            <person name="Teshima H."/>
            <person name="Detter J.C."/>
            <person name="Han C."/>
            <person name="Tapia R."/>
            <person name="Land M."/>
            <person name="Hauser L."/>
            <person name="Kyrpides N."/>
            <person name="Ivanova N."/>
            <person name="Pagani I."/>
            <person name="Vogl K."/>
            <person name="Liu Z."/>
            <person name="Frigaard N.-U."/>
            <person name="Bryant D."/>
            <person name="Woyke T."/>
        </authorList>
    </citation>
    <scope>NUCLEOTIDE SEQUENCE [LARGE SCALE GENOMIC DNA]</scope>
    <source>
        <strain evidence="10">ATCC 17096 / DSM 198 / 6111</strain>
    </source>
</reference>
<dbReference type="GO" id="GO:0046872">
    <property type="term" value="F:metal ion binding"/>
    <property type="evidence" value="ECO:0007669"/>
    <property type="project" value="UniProtKB-KW"/>
</dbReference>
<dbReference type="EMBL" id="CP003154">
    <property type="protein sequence ID" value="AFL73074.1"/>
    <property type="molecule type" value="Genomic_DNA"/>
</dbReference>
<evidence type="ECO:0000256" key="1">
    <source>
        <dbReference type="ARBA" id="ARBA00022448"/>
    </source>
</evidence>
<dbReference type="STRING" id="765911.Thivi_1043"/>
<feature type="transmembrane region" description="Helical" evidence="7">
    <location>
        <begin position="216"/>
        <end position="233"/>
    </location>
</feature>